<dbReference type="InterPro" id="IPR022666">
    <property type="entry name" value="Ribosomal_uL2_RNA-bd_dom"/>
</dbReference>
<dbReference type="PANTHER" id="PTHR13691:SF5">
    <property type="entry name" value="LARGE RIBOSOMAL SUBUNIT PROTEIN UL2M"/>
    <property type="match status" value="1"/>
</dbReference>
<gene>
    <name evidence="4 8" type="primary">rpl2</name>
</gene>
<keyword evidence="2 4" id="KW-0689">Ribosomal protein</keyword>
<evidence type="ECO:0000259" key="7">
    <source>
        <dbReference type="SMART" id="SM01383"/>
    </source>
</evidence>
<dbReference type="Pfam" id="PF00181">
    <property type="entry name" value="Ribosomal_L2_N"/>
    <property type="match status" value="1"/>
</dbReference>
<evidence type="ECO:0000259" key="6">
    <source>
        <dbReference type="SMART" id="SM01382"/>
    </source>
</evidence>
<accession>A0A248RFR9</accession>
<dbReference type="FunFam" id="4.10.950.10:FF:000001">
    <property type="entry name" value="50S ribosomal protein L2"/>
    <property type="match status" value="1"/>
</dbReference>
<dbReference type="GeneID" id="33948683"/>
<keyword evidence="8" id="KW-0150">Chloroplast</keyword>
<dbReference type="PIRSF" id="PIRSF002158">
    <property type="entry name" value="Ribosomal_L2"/>
    <property type="match status" value="1"/>
</dbReference>
<dbReference type="Gene3D" id="4.10.950.10">
    <property type="entry name" value="Ribosomal protein L2, domain 3"/>
    <property type="match status" value="1"/>
</dbReference>
<dbReference type="SMART" id="SM01383">
    <property type="entry name" value="Ribosomal_L2"/>
    <property type="match status" value="1"/>
</dbReference>
<dbReference type="GO" id="GO:0019843">
    <property type="term" value="F:rRNA binding"/>
    <property type="evidence" value="ECO:0007669"/>
    <property type="project" value="UniProtKB-UniRule"/>
</dbReference>
<feature type="domain" description="Large ribosomal subunit protein uL2 RNA-binding" evidence="7">
    <location>
        <begin position="42"/>
        <end position="118"/>
    </location>
</feature>
<evidence type="ECO:0000256" key="1">
    <source>
        <dbReference type="ARBA" id="ARBA00005636"/>
    </source>
</evidence>
<comment type="subunit">
    <text evidence="4">Part of the 50S ribosomal subunit.</text>
</comment>
<dbReference type="Pfam" id="PF03947">
    <property type="entry name" value="Ribosomal_L2_C"/>
    <property type="match status" value="1"/>
</dbReference>
<dbReference type="InterPro" id="IPR014726">
    <property type="entry name" value="Ribosomal_uL2_dom3"/>
</dbReference>
<dbReference type="InterPro" id="IPR002171">
    <property type="entry name" value="Ribosomal_uL2"/>
</dbReference>
<keyword evidence="8" id="KW-0934">Plastid</keyword>
<comment type="subcellular location">
    <subcellularLocation>
        <location evidence="4">Plastid</location>
        <location evidence="4">Chloroplast</location>
    </subcellularLocation>
</comment>
<dbReference type="Gene3D" id="2.40.50.140">
    <property type="entry name" value="Nucleic acid-binding proteins"/>
    <property type="match status" value="1"/>
</dbReference>
<dbReference type="InterPro" id="IPR014722">
    <property type="entry name" value="Rib_uL2_dom2"/>
</dbReference>
<protein>
    <recommendedName>
        <fullName evidence="4">Large ribosomal subunit protein uL2c</fullName>
    </recommendedName>
</protein>
<dbReference type="InterPro" id="IPR022669">
    <property type="entry name" value="Ribosomal_uL2_C"/>
</dbReference>
<dbReference type="PROSITE" id="PS00467">
    <property type="entry name" value="RIBOSOMAL_L2"/>
    <property type="match status" value="1"/>
</dbReference>
<evidence type="ECO:0000256" key="3">
    <source>
        <dbReference type="ARBA" id="ARBA00023274"/>
    </source>
</evidence>
<dbReference type="GO" id="GO:0032543">
    <property type="term" value="P:mitochondrial translation"/>
    <property type="evidence" value="ECO:0007669"/>
    <property type="project" value="TreeGrafter"/>
</dbReference>
<evidence type="ECO:0000313" key="8">
    <source>
        <dbReference type="EMBL" id="ASU96326.1"/>
    </source>
</evidence>
<proteinExistence type="inferred from homology"/>
<reference evidence="8" key="1">
    <citation type="journal article" date="2017" name="Genome Biol. Evol.">
        <title>Plastid Phylogenomics Resolve Deep Relationships among Eupolypod II Ferns with Rapid Radiation and Rate Heterogeneity.</title>
        <authorList>
            <person name="Wei R."/>
            <person name="Yan Y.-H."/>
            <person name="Harris A.J."/>
            <person name="Kang J.-S."/>
            <person name="Shen H."/>
            <person name="Xiang Q.-P."/>
            <person name="Zhang X.-C."/>
        </authorList>
    </citation>
    <scope>NUCLEOTIDE SEQUENCE</scope>
</reference>
<dbReference type="RefSeq" id="YP_009427693.1">
    <property type="nucleotide sequence ID" value="NC_035865.1"/>
</dbReference>
<dbReference type="GO" id="GO:0005762">
    <property type="term" value="C:mitochondrial large ribosomal subunit"/>
    <property type="evidence" value="ECO:0007669"/>
    <property type="project" value="TreeGrafter"/>
</dbReference>
<dbReference type="SUPFAM" id="SSF50104">
    <property type="entry name" value="Translation proteins SH3-like domain"/>
    <property type="match status" value="1"/>
</dbReference>
<evidence type="ECO:0000256" key="5">
    <source>
        <dbReference type="SAM" id="MobiDB-lite"/>
    </source>
</evidence>
<dbReference type="EMBL" id="KY427359">
    <property type="protein sequence ID" value="ASU96326.1"/>
    <property type="molecule type" value="Genomic_DNA"/>
</dbReference>
<dbReference type="GO" id="GO:0009507">
    <property type="term" value="C:chloroplast"/>
    <property type="evidence" value="ECO:0007669"/>
    <property type="project" value="UniProtKB-SubCell"/>
</dbReference>
<dbReference type="Gene3D" id="2.30.30.30">
    <property type="match status" value="1"/>
</dbReference>
<evidence type="ECO:0000256" key="4">
    <source>
        <dbReference type="HAMAP-Rule" id="MF_01320"/>
    </source>
</evidence>
<dbReference type="NCBIfam" id="TIGR01171">
    <property type="entry name" value="rplB_bact"/>
    <property type="match status" value="1"/>
</dbReference>
<dbReference type="GO" id="GO:0016740">
    <property type="term" value="F:transferase activity"/>
    <property type="evidence" value="ECO:0007669"/>
    <property type="project" value="InterPro"/>
</dbReference>
<geneLocation type="chloroplast" evidence="8"/>
<dbReference type="InterPro" id="IPR008991">
    <property type="entry name" value="Translation_prot_SH3-like_sf"/>
</dbReference>
<dbReference type="GO" id="GO:0003735">
    <property type="term" value="F:structural constituent of ribosome"/>
    <property type="evidence" value="ECO:0007669"/>
    <property type="project" value="InterPro"/>
</dbReference>
<dbReference type="FunFam" id="2.30.30.30:FF:000001">
    <property type="entry name" value="50S ribosomal protein L2"/>
    <property type="match status" value="1"/>
</dbReference>
<dbReference type="InterPro" id="IPR022671">
    <property type="entry name" value="Ribosomal_uL2_CS"/>
</dbReference>
<evidence type="ECO:0000256" key="2">
    <source>
        <dbReference type="ARBA" id="ARBA00022980"/>
    </source>
</evidence>
<organism evidence="8">
    <name type="scientific">Woodsia polystichoides</name>
    <dbReference type="NCBI Taxonomy" id="32120"/>
    <lineage>
        <taxon>Eukaryota</taxon>
        <taxon>Viridiplantae</taxon>
        <taxon>Streptophyta</taxon>
        <taxon>Embryophyta</taxon>
        <taxon>Tracheophyta</taxon>
        <taxon>Polypodiopsida</taxon>
        <taxon>Polypodiidae</taxon>
        <taxon>Polypodiales</taxon>
        <taxon>Aspleniineae</taxon>
        <taxon>Woodsiaceae</taxon>
        <taxon>Woodsia</taxon>
    </lineage>
</organism>
<dbReference type="InterPro" id="IPR005880">
    <property type="entry name" value="Ribosomal_uL2_bac/org-type"/>
</dbReference>
<dbReference type="SMART" id="SM01382">
    <property type="entry name" value="Ribosomal_L2_C"/>
    <property type="match status" value="1"/>
</dbReference>
<name>A0A248RFR9_9MONI</name>
<feature type="domain" description="Large ribosomal subunit protein uL2 C-terminal" evidence="6">
    <location>
        <begin position="124"/>
        <end position="253"/>
    </location>
</feature>
<dbReference type="InterPro" id="IPR012340">
    <property type="entry name" value="NA-bd_OB-fold"/>
</dbReference>
<feature type="region of interest" description="Disordered" evidence="5">
    <location>
        <begin position="221"/>
        <end position="278"/>
    </location>
</feature>
<comment type="similarity">
    <text evidence="1 4">Belongs to the universal ribosomal protein uL2 family.</text>
</comment>
<sequence length="278" mass="30278">MAIRLYEAYTPGTRNRAIMQFGETTESKPYKQLTYHRISGNGRNNAGIITSRHRGGGHKRLRRKVDFRRDKLNVAGRVASIEYDPNRNAFICLISYTDGSKRYILHPRGIGVGDIVTSSSDASVSIGNALPLTKIPLGTIIHNVELKSGKGGQSVRAAGTAAKVIAKEGQLVTLRLPSSEIRLISQKCLASVGRVGNIDINNEGLGKAGSKRWLGRRPKVRGSAMNPVDHPHGGGEGRTSIGRKKPSTPWGHVALGKRSRRGGKYSNPLILRRRKGYS</sequence>
<dbReference type="AlphaFoldDB" id="A0A248RFR9"/>
<dbReference type="SUPFAM" id="SSF50249">
    <property type="entry name" value="Nucleic acid-binding proteins"/>
    <property type="match status" value="1"/>
</dbReference>
<dbReference type="PANTHER" id="PTHR13691">
    <property type="entry name" value="RIBOSOMAL PROTEIN L2"/>
    <property type="match status" value="1"/>
</dbReference>
<dbReference type="HAMAP" id="MF_01320_B">
    <property type="entry name" value="Ribosomal_uL2_B"/>
    <property type="match status" value="1"/>
</dbReference>
<keyword evidence="3 4" id="KW-0687">Ribonucleoprotein</keyword>